<organism evidence="1 2">
    <name type="scientific">Lentinus brumalis</name>
    <dbReference type="NCBI Taxonomy" id="2498619"/>
    <lineage>
        <taxon>Eukaryota</taxon>
        <taxon>Fungi</taxon>
        <taxon>Dikarya</taxon>
        <taxon>Basidiomycota</taxon>
        <taxon>Agaricomycotina</taxon>
        <taxon>Agaricomycetes</taxon>
        <taxon>Polyporales</taxon>
        <taxon>Polyporaceae</taxon>
        <taxon>Lentinus</taxon>
    </lineage>
</organism>
<dbReference type="Proteomes" id="UP000256964">
    <property type="component" value="Unassembled WGS sequence"/>
</dbReference>
<reference evidence="1 2" key="1">
    <citation type="journal article" date="2018" name="Biotechnol. Biofuels">
        <title>Integrative visual omics of the white-rot fungus Polyporus brumalis exposes the biotechnological potential of its oxidative enzymes for delignifying raw plant biomass.</title>
        <authorList>
            <person name="Miyauchi S."/>
            <person name="Rancon A."/>
            <person name="Drula E."/>
            <person name="Hage H."/>
            <person name="Chaduli D."/>
            <person name="Favel A."/>
            <person name="Grisel S."/>
            <person name="Henrissat B."/>
            <person name="Herpoel-Gimbert I."/>
            <person name="Ruiz-Duenas F.J."/>
            <person name="Chevret D."/>
            <person name="Hainaut M."/>
            <person name="Lin J."/>
            <person name="Wang M."/>
            <person name="Pangilinan J."/>
            <person name="Lipzen A."/>
            <person name="Lesage-Meessen L."/>
            <person name="Navarro D."/>
            <person name="Riley R."/>
            <person name="Grigoriev I.V."/>
            <person name="Zhou S."/>
            <person name="Raouche S."/>
            <person name="Rosso M.N."/>
        </authorList>
    </citation>
    <scope>NUCLEOTIDE SEQUENCE [LARGE SCALE GENOMIC DNA]</scope>
    <source>
        <strain evidence="1 2">BRFM 1820</strain>
    </source>
</reference>
<keyword evidence="2" id="KW-1185">Reference proteome</keyword>
<accession>A0A371CPA4</accession>
<sequence>MKSTAQATGELRGECAVFETQLWPFKVAVICSLRARNRRLLTSALRGSNLVQMYCQIPQEYAVLSSADSVVRGAATGCWLRPEPQVHRLLSSVPTAGRYTACLSAHTTFTLLSTGQCTAPRHVFQLGCSASNRPMRLLGSITNTHGFHYLSRLSSPSERHSPARAARRRHVDRNGWQPTLTLLGSPSTRPVSCLTVKTDSKGSDLAVQVWDGPGWAGRSVRRRDLNRSREMVSPSLSPGLQGLRAAPVSWKRSSNTSMFWSSLGERGGLCNKQKKAQMLSLGESPSRMTSRALRVRYYPDLQDMNGQGREL</sequence>
<proteinExistence type="predicted"/>
<evidence type="ECO:0000313" key="2">
    <source>
        <dbReference type="Proteomes" id="UP000256964"/>
    </source>
</evidence>
<gene>
    <name evidence="1" type="ORF">OH76DRAFT_145098</name>
</gene>
<dbReference type="AlphaFoldDB" id="A0A371CPA4"/>
<evidence type="ECO:0000313" key="1">
    <source>
        <dbReference type="EMBL" id="RDX42111.1"/>
    </source>
</evidence>
<name>A0A371CPA4_9APHY</name>
<dbReference type="EMBL" id="KZ857493">
    <property type="protein sequence ID" value="RDX42111.1"/>
    <property type="molecule type" value="Genomic_DNA"/>
</dbReference>
<protein>
    <submittedName>
        <fullName evidence="1">Uncharacterized protein</fullName>
    </submittedName>
</protein>